<evidence type="ECO:0000313" key="14">
    <source>
        <dbReference type="EMBL" id="TWB12994.1"/>
    </source>
</evidence>
<dbReference type="Proteomes" id="UP000319859">
    <property type="component" value="Unassembled WGS sequence"/>
</dbReference>
<name>A0A560EUI4_9PROT</name>
<comment type="caution">
    <text evidence="14">The sequence shown here is derived from an EMBL/GenBank/DDBJ whole genome shotgun (WGS) entry which is preliminary data.</text>
</comment>
<dbReference type="CDD" id="cd07410">
    <property type="entry name" value="MPP_CpdB_N"/>
    <property type="match status" value="1"/>
</dbReference>
<proteinExistence type="inferred from homology"/>
<gene>
    <name evidence="14" type="ORF">FBZ89_12295</name>
</gene>
<evidence type="ECO:0000313" key="15">
    <source>
        <dbReference type="Proteomes" id="UP000319859"/>
    </source>
</evidence>
<evidence type="ECO:0000256" key="6">
    <source>
        <dbReference type="ARBA" id="ARBA00022723"/>
    </source>
</evidence>
<keyword evidence="9 11" id="KW-0378">Hydrolase</keyword>
<dbReference type="Gene3D" id="3.60.21.10">
    <property type="match status" value="1"/>
</dbReference>
<comment type="similarity">
    <text evidence="5 11">Belongs to the 5'-nucleotidase family.</text>
</comment>
<dbReference type="Pfam" id="PF00149">
    <property type="entry name" value="Metallophos"/>
    <property type="match status" value="1"/>
</dbReference>
<dbReference type="InterPro" id="IPR006146">
    <property type="entry name" value="5'-Nucleotdase_CS"/>
</dbReference>
<keyword evidence="10" id="KW-0511">Multifunctional enzyme</keyword>
<dbReference type="InterPro" id="IPR006179">
    <property type="entry name" value="5_nucleotidase/apyrase"/>
</dbReference>
<dbReference type="InterPro" id="IPR036907">
    <property type="entry name" value="5'-Nucleotdase_C_sf"/>
</dbReference>
<evidence type="ECO:0000256" key="7">
    <source>
        <dbReference type="ARBA" id="ARBA00022729"/>
    </source>
</evidence>
<dbReference type="Pfam" id="PF02872">
    <property type="entry name" value="5_nucleotid_C"/>
    <property type="match status" value="1"/>
</dbReference>
<dbReference type="NCBIfam" id="NF006938">
    <property type="entry name" value="PRK09420.1"/>
    <property type="match status" value="1"/>
</dbReference>
<accession>A0A560EUI4</accession>
<keyword evidence="7" id="KW-0732">Signal</keyword>
<dbReference type="EMBL" id="VITN01000022">
    <property type="protein sequence ID" value="TWB12994.1"/>
    <property type="molecule type" value="Genomic_DNA"/>
</dbReference>
<evidence type="ECO:0000256" key="4">
    <source>
        <dbReference type="ARBA" id="ARBA00004196"/>
    </source>
</evidence>
<dbReference type="GO" id="GO:0009166">
    <property type="term" value="P:nucleotide catabolic process"/>
    <property type="evidence" value="ECO:0007669"/>
    <property type="project" value="InterPro"/>
</dbReference>
<dbReference type="GO" id="GO:0046872">
    <property type="term" value="F:metal ion binding"/>
    <property type="evidence" value="ECO:0007669"/>
    <property type="project" value="UniProtKB-KW"/>
</dbReference>
<dbReference type="PANTHER" id="PTHR11575">
    <property type="entry name" value="5'-NUCLEOTIDASE-RELATED"/>
    <property type="match status" value="1"/>
</dbReference>
<feature type="domain" description="Calcineurin-like phosphoesterase" evidence="12">
    <location>
        <begin position="41"/>
        <end position="276"/>
    </location>
</feature>
<evidence type="ECO:0000256" key="2">
    <source>
        <dbReference type="ARBA" id="ARBA00001730"/>
    </source>
</evidence>
<organism evidence="14 15">
    <name type="scientific">Nitrospirillum amazonense</name>
    <dbReference type="NCBI Taxonomy" id="28077"/>
    <lineage>
        <taxon>Bacteria</taxon>
        <taxon>Pseudomonadati</taxon>
        <taxon>Pseudomonadota</taxon>
        <taxon>Alphaproteobacteria</taxon>
        <taxon>Rhodospirillales</taxon>
        <taxon>Azospirillaceae</taxon>
        <taxon>Nitrospirillum</taxon>
    </lineage>
</organism>
<dbReference type="GO" id="GO:0008663">
    <property type="term" value="F:2',3'-cyclic-nucleotide 2'-phosphodiesterase activity"/>
    <property type="evidence" value="ECO:0007669"/>
    <property type="project" value="UniProtKB-EC"/>
</dbReference>
<evidence type="ECO:0000259" key="13">
    <source>
        <dbReference type="Pfam" id="PF02872"/>
    </source>
</evidence>
<evidence type="ECO:0000256" key="5">
    <source>
        <dbReference type="ARBA" id="ARBA00006654"/>
    </source>
</evidence>
<evidence type="ECO:0000256" key="1">
    <source>
        <dbReference type="ARBA" id="ARBA00000527"/>
    </source>
</evidence>
<sequence>MPACRRLAALLLTGTVTLGGLFGGLDAGAQEAKSDQIDVQILSTTDLHMNVMDYDYYGDKPDPGIGLVRVASLIRKARAEKPNTLLVDAGDLIQGTPMGDYVARVQGLGPGKFQPIIAALNALGYDAAVMGNHEFNFGLDYAVAAEKEAKYPVLAGNVNRVEDGQPLFPAGVILDRDFTDGAGAKHTVRVGVVGVLTPQIVLWDKDKLEGKVTTSDIVEVAAKTARDLKDQGADVVVAVIHSGLSAAPHQKMAENAGVAVAAIPEVDAVVTGHAHRVFPAADYANLPDADIPHGLIHGKPVVMAGFFGDHLGVIDLILSADPKAHGGKGGWTVAAGHAETRPVLTRVNGKPTPLVEPDATVAAIAKDAHQATLDYVRQPVGKSTGRIETYFSFIADQPALDIVSDAQRQYVAKALAGGPYANLPILSAAAPFKAGGKPGPDYFTDVAAGQISLRNVADLYLYPNIVAAVKVTGAQVRDWLEMGARVFNRVDPAKKEPQMLVNRAVPSFDFDVIDGVTWRVDVTQPPRFGGDGKLAPGDNHRIVDLRHKGQPVKDDDEFIVVTNNYRANGGGNFPGLDGKNIVYSGTETIQEIIADYLRATGTLVPATNHSWGFVPVTAPVTVLYDTNAKAATLLTQYPNLSDVGPGDPGLELFRVDLSPTALAGQVLGK</sequence>
<keyword evidence="8 11" id="KW-0547">Nucleotide-binding</keyword>
<dbReference type="GO" id="GO:0008254">
    <property type="term" value="F:3'-nucleotidase activity"/>
    <property type="evidence" value="ECO:0007669"/>
    <property type="project" value="UniProtKB-EC"/>
</dbReference>
<dbReference type="InterPro" id="IPR004843">
    <property type="entry name" value="Calcineurin-like_PHP"/>
</dbReference>
<dbReference type="RefSeq" id="WP_145753189.1">
    <property type="nucleotide sequence ID" value="NZ_VITN01000022.1"/>
</dbReference>
<comment type="cofactor">
    <cofactor evidence="3">
        <name>a divalent metal cation</name>
        <dbReference type="ChEBI" id="CHEBI:60240"/>
    </cofactor>
</comment>
<comment type="catalytic activity">
    <reaction evidence="1">
        <text>a ribonucleoside 3'-phosphate + H2O = a ribonucleoside + phosphate</text>
        <dbReference type="Rhea" id="RHEA:10144"/>
        <dbReference type="ChEBI" id="CHEBI:13197"/>
        <dbReference type="ChEBI" id="CHEBI:15377"/>
        <dbReference type="ChEBI" id="CHEBI:18254"/>
        <dbReference type="ChEBI" id="CHEBI:43474"/>
        <dbReference type="EC" id="3.1.3.6"/>
    </reaction>
</comment>
<dbReference type="PANTHER" id="PTHR11575:SF6">
    <property type="entry name" value="2',3'-CYCLIC-NUCLEOTIDE 2'-PHOSPHODIESTERASE_3'-NUCLEOTIDASE"/>
    <property type="match status" value="1"/>
</dbReference>
<dbReference type="InterPro" id="IPR041827">
    <property type="entry name" value="CpdB_N"/>
</dbReference>
<keyword evidence="6" id="KW-0479">Metal-binding</keyword>
<dbReference type="PRINTS" id="PR01607">
    <property type="entry name" value="APYRASEFAMLY"/>
</dbReference>
<dbReference type="AlphaFoldDB" id="A0A560EUI4"/>
<comment type="subcellular location">
    <subcellularLocation>
        <location evidence="4">Cell envelope</location>
    </subcellularLocation>
</comment>
<feature type="domain" description="5'-Nucleotidase C-terminal" evidence="13">
    <location>
        <begin position="394"/>
        <end position="576"/>
    </location>
</feature>
<dbReference type="InterPro" id="IPR008334">
    <property type="entry name" value="5'-Nucleotdase_C"/>
</dbReference>
<dbReference type="GO" id="GO:0030288">
    <property type="term" value="C:outer membrane-bounded periplasmic space"/>
    <property type="evidence" value="ECO:0007669"/>
    <property type="project" value="TreeGrafter"/>
</dbReference>
<evidence type="ECO:0000256" key="11">
    <source>
        <dbReference type="RuleBase" id="RU362119"/>
    </source>
</evidence>
<evidence type="ECO:0000256" key="8">
    <source>
        <dbReference type="ARBA" id="ARBA00022741"/>
    </source>
</evidence>
<dbReference type="InterPro" id="IPR029052">
    <property type="entry name" value="Metallo-depent_PP-like"/>
</dbReference>
<reference evidence="14 15" key="1">
    <citation type="submission" date="2019-06" db="EMBL/GenBank/DDBJ databases">
        <title>Genomic Encyclopedia of Type Strains, Phase IV (KMG-V): Genome sequencing to study the core and pangenomes of soil and plant-associated prokaryotes.</title>
        <authorList>
            <person name="Whitman W."/>
        </authorList>
    </citation>
    <scope>NUCLEOTIDE SEQUENCE [LARGE SCALE GENOMIC DNA]</scope>
    <source>
        <strain evidence="14 15">BR 11880</strain>
    </source>
</reference>
<dbReference type="SUPFAM" id="SSF56300">
    <property type="entry name" value="Metallo-dependent phosphatases"/>
    <property type="match status" value="1"/>
</dbReference>
<evidence type="ECO:0000256" key="9">
    <source>
        <dbReference type="ARBA" id="ARBA00022801"/>
    </source>
</evidence>
<dbReference type="OrthoDB" id="5469761at2"/>
<comment type="catalytic activity">
    <reaction evidence="2">
        <text>a nucleoside 2',3'-cyclic phosphate + H2O = a nucleoside 3'-phosphate + H(+)</text>
        <dbReference type="Rhea" id="RHEA:19621"/>
        <dbReference type="ChEBI" id="CHEBI:15377"/>
        <dbReference type="ChEBI" id="CHEBI:15378"/>
        <dbReference type="ChEBI" id="CHEBI:66949"/>
        <dbReference type="ChEBI" id="CHEBI:66954"/>
        <dbReference type="EC" id="3.1.4.16"/>
    </reaction>
</comment>
<dbReference type="SUPFAM" id="SSF55816">
    <property type="entry name" value="5'-nucleotidase (syn. UDP-sugar hydrolase), C-terminal domain"/>
    <property type="match status" value="1"/>
</dbReference>
<evidence type="ECO:0000256" key="10">
    <source>
        <dbReference type="ARBA" id="ARBA00023268"/>
    </source>
</evidence>
<dbReference type="Gene3D" id="3.90.780.10">
    <property type="entry name" value="5'-Nucleotidase, C-terminal domain"/>
    <property type="match status" value="1"/>
</dbReference>
<dbReference type="PROSITE" id="PS00786">
    <property type="entry name" value="5_NUCLEOTIDASE_2"/>
    <property type="match status" value="1"/>
</dbReference>
<evidence type="ECO:0000259" key="12">
    <source>
        <dbReference type="Pfam" id="PF00149"/>
    </source>
</evidence>
<dbReference type="GO" id="GO:0000166">
    <property type="term" value="F:nucleotide binding"/>
    <property type="evidence" value="ECO:0007669"/>
    <property type="project" value="UniProtKB-KW"/>
</dbReference>
<evidence type="ECO:0000256" key="3">
    <source>
        <dbReference type="ARBA" id="ARBA00001968"/>
    </source>
</evidence>
<protein>
    <submittedName>
        <fullName evidence="14">2',3'-cyclic-nucleotide 2'-phosphodiesterase/3'-nucleotidase</fullName>
    </submittedName>
</protein>